<sequence>VREIFLPQITIFMDNRHFSYKEWERLKHFIPPFGWMTLNYTDIKEVISALPHLSDQQILLSARKTEAPRCVSCAVVGNGGILNGSRLGKEINEHDYVFRLNGAVTKGYERDVGNRTSFYGFTASTVISSLHYLRTEGFPNIPISYILFTEGQRDFEWLEALQKNKSISKGSLKAYSHPYNFFSFTASSTQPRNNTEKAHSKIQYKYWAIYRPTTGALVLLTALHLCDTVSAYGFMTEDYKSYSNHYYDKYKKEMILYANHDFLLEKNLWRYLHQENIMKLYQRT</sequence>
<evidence type="ECO:0000256" key="8">
    <source>
        <dbReference type="ARBA" id="ARBA00022989"/>
    </source>
</evidence>
<feature type="disulfide bond" evidence="17">
    <location>
        <begin position="73"/>
        <end position="226"/>
    </location>
</feature>
<keyword evidence="4" id="KW-0328">Glycosyltransferase</keyword>
<dbReference type="GO" id="GO:0000139">
    <property type="term" value="C:Golgi membrane"/>
    <property type="evidence" value="ECO:0007669"/>
    <property type="project" value="UniProtKB-SubCell"/>
</dbReference>
<comment type="subcellular location">
    <subcellularLocation>
        <location evidence="1">Golgi apparatus membrane</location>
        <topology evidence="1">Single-pass type II membrane protein</topology>
    </subcellularLocation>
</comment>
<reference evidence="18" key="2">
    <citation type="submission" date="2025-09" db="UniProtKB">
        <authorList>
            <consortium name="Ensembl"/>
        </authorList>
    </citation>
    <scope>IDENTIFICATION</scope>
</reference>
<dbReference type="InterPro" id="IPR001675">
    <property type="entry name" value="Glyco_trans_29"/>
</dbReference>
<accession>A0A8C5MSA3</accession>
<proteinExistence type="inferred from homology"/>
<dbReference type="GO" id="GO:0001665">
    <property type="term" value="F:alpha-N-acetylgalactosaminide alpha-2,6-sialyltransferase activity"/>
    <property type="evidence" value="ECO:0007669"/>
    <property type="project" value="UniProtKB-EC"/>
</dbReference>
<evidence type="ECO:0000256" key="7">
    <source>
        <dbReference type="ARBA" id="ARBA00022968"/>
    </source>
</evidence>
<evidence type="ECO:0000256" key="13">
    <source>
        <dbReference type="ARBA" id="ARBA00036348"/>
    </source>
</evidence>
<comment type="catalytic activity">
    <reaction evidence="16">
        <text>a 3-O-[N-acetyl-alpha-D-galactosaminyl]-L-threonyl-[protein] + CMP-N-acetyl-beta-neuraminate = a 3-O-[N-acetyl-alpha-neuraminosyl-(2-&gt;6)-N-acetyl-alpha-D-galactosaminyl]-L-threonyl-[protein] + CMP + H(+)</text>
        <dbReference type="Rhea" id="RHEA:81643"/>
        <dbReference type="Rhea" id="RHEA-COMP:11689"/>
        <dbReference type="Rhea" id="RHEA-COMP:19720"/>
        <dbReference type="ChEBI" id="CHEBI:15378"/>
        <dbReference type="ChEBI" id="CHEBI:57812"/>
        <dbReference type="ChEBI" id="CHEBI:60377"/>
        <dbReference type="ChEBI" id="CHEBI:87075"/>
        <dbReference type="ChEBI" id="CHEBI:231970"/>
    </reaction>
    <physiologicalReaction direction="left-to-right" evidence="16">
        <dbReference type="Rhea" id="RHEA:81644"/>
    </physiologicalReaction>
</comment>
<dbReference type="Proteomes" id="UP000694569">
    <property type="component" value="Unplaced"/>
</dbReference>
<evidence type="ECO:0000313" key="19">
    <source>
        <dbReference type="Proteomes" id="UP000694569"/>
    </source>
</evidence>
<dbReference type="PIRSF" id="PIRSF005557">
    <property type="entry name" value="Sialyl_trans"/>
    <property type="match status" value="1"/>
</dbReference>
<evidence type="ECO:0000256" key="14">
    <source>
        <dbReference type="ARBA" id="ARBA00039109"/>
    </source>
</evidence>
<evidence type="ECO:0000256" key="6">
    <source>
        <dbReference type="ARBA" id="ARBA00022692"/>
    </source>
</evidence>
<comment type="similarity">
    <text evidence="3">Belongs to the glycosyltransferase 29 family.</text>
</comment>
<evidence type="ECO:0000256" key="2">
    <source>
        <dbReference type="ARBA" id="ARBA00004922"/>
    </source>
</evidence>
<evidence type="ECO:0000256" key="3">
    <source>
        <dbReference type="ARBA" id="ARBA00006003"/>
    </source>
</evidence>
<dbReference type="GO" id="GO:0009312">
    <property type="term" value="P:oligosaccharide biosynthetic process"/>
    <property type="evidence" value="ECO:0007669"/>
    <property type="project" value="TreeGrafter"/>
</dbReference>
<organism evidence="18 19">
    <name type="scientific">Leptobrachium leishanense</name>
    <name type="common">Leishan spiny toad</name>
    <dbReference type="NCBI Taxonomy" id="445787"/>
    <lineage>
        <taxon>Eukaryota</taxon>
        <taxon>Metazoa</taxon>
        <taxon>Chordata</taxon>
        <taxon>Craniata</taxon>
        <taxon>Vertebrata</taxon>
        <taxon>Euteleostomi</taxon>
        <taxon>Amphibia</taxon>
        <taxon>Batrachia</taxon>
        <taxon>Anura</taxon>
        <taxon>Pelobatoidea</taxon>
        <taxon>Megophryidae</taxon>
        <taxon>Leptobrachium</taxon>
    </lineage>
</organism>
<evidence type="ECO:0000256" key="4">
    <source>
        <dbReference type="ARBA" id="ARBA00022676"/>
    </source>
</evidence>
<evidence type="ECO:0000313" key="18">
    <source>
        <dbReference type="Ensembl" id="ENSLLEP00000016383.1"/>
    </source>
</evidence>
<dbReference type="GeneTree" id="ENSGT00940000159930"/>
<name>A0A8C5MSA3_9ANUR</name>
<dbReference type="PANTHER" id="PTHR45941">
    <property type="entry name" value="ALPHA-N-ACETYLGALACTOSAMINIDE ALPHA-2,6-SIALYLTRANSFERASE 2-LIKE-RELATED"/>
    <property type="match status" value="1"/>
</dbReference>
<dbReference type="PANTHER" id="PTHR45941:SF1">
    <property type="entry name" value="ALPHA-N-ACETYLGALACTOSAMINIDE ALPHA-2,6-SIALYLTRANSFERASE 1"/>
    <property type="match status" value="1"/>
</dbReference>
<keyword evidence="8" id="KW-1133">Transmembrane helix</keyword>
<evidence type="ECO:0000256" key="12">
    <source>
        <dbReference type="ARBA" id="ARBA00023180"/>
    </source>
</evidence>
<evidence type="ECO:0000256" key="16">
    <source>
        <dbReference type="ARBA" id="ARBA00052285"/>
    </source>
</evidence>
<evidence type="ECO:0000256" key="9">
    <source>
        <dbReference type="ARBA" id="ARBA00023034"/>
    </source>
</evidence>
<evidence type="ECO:0000256" key="17">
    <source>
        <dbReference type="PIRSR" id="PIRSR005557-2"/>
    </source>
</evidence>
<dbReference type="Ensembl" id="ENSLLET00000017002.1">
    <property type="protein sequence ID" value="ENSLLEP00000016383.1"/>
    <property type="gene ID" value="ENSLLEG00000010242.1"/>
</dbReference>
<dbReference type="InterPro" id="IPR038578">
    <property type="entry name" value="GT29-like_sf"/>
</dbReference>
<evidence type="ECO:0000256" key="5">
    <source>
        <dbReference type="ARBA" id="ARBA00022679"/>
    </source>
</evidence>
<dbReference type="Pfam" id="PF00777">
    <property type="entry name" value="Glyco_transf_29"/>
    <property type="match status" value="1"/>
</dbReference>
<comment type="pathway">
    <text evidence="2">Protein modification; protein glycosylation.</text>
</comment>
<keyword evidence="10" id="KW-0472">Membrane</keyword>
<dbReference type="AlphaFoldDB" id="A0A8C5MSA3"/>
<keyword evidence="11" id="KW-1015">Disulfide bond</keyword>
<dbReference type="Gene3D" id="3.90.1480.20">
    <property type="entry name" value="Glycosyl transferase family 29"/>
    <property type="match status" value="1"/>
</dbReference>
<comment type="catalytic activity">
    <reaction evidence="13">
        <text>a beta-D-galactosyl-(1-&gt;3)-N-acetyl-alpha-D-galactosaminyl derivative + CMP-N-acetyl-beta-neuraminate = a beta-D-galactosyl-(1-&gt;3)-[N-acetyl-alpha-neuraminyl-(2-&gt;6)]-N-acetyl-alpha-D-galactosaminyl derivative + CMP + H(+)</text>
        <dbReference type="Rhea" id="RHEA:11136"/>
        <dbReference type="ChEBI" id="CHEBI:15378"/>
        <dbReference type="ChEBI" id="CHEBI:57812"/>
        <dbReference type="ChEBI" id="CHEBI:60377"/>
        <dbReference type="ChEBI" id="CHEBI:133470"/>
        <dbReference type="ChEBI" id="CHEBI:140764"/>
        <dbReference type="EC" id="2.4.3.3"/>
    </reaction>
    <physiologicalReaction direction="left-to-right" evidence="13">
        <dbReference type="Rhea" id="RHEA:11137"/>
    </physiologicalReaction>
</comment>
<keyword evidence="12" id="KW-0325">Glycoprotein</keyword>
<evidence type="ECO:0000256" key="11">
    <source>
        <dbReference type="ARBA" id="ARBA00023157"/>
    </source>
</evidence>
<keyword evidence="19" id="KW-1185">Reference proteome</keyword>
<dbReference type="EC" id="2.4.3.3" evidence="14"/>
<keyword evidence="7" id="KW-0735">Signal-anchor</keyword>
<evidence type="ECO:0000256" key="10">
    <source>
        <dbReference type="ARBA" id="ARBA00023136"/>
    </source>
</evidence>
<evidence type="ECO:0000256" key="1">
    <source>
        <dbReference type="ARBA" id="ARBA00004323"/>
    </source>
</evidence>
<keyword evidence="6" id="KW-0812">Transmembrane</keyword>
<comment type="catalytic activity">
    <reaction evidence="15">
        <text>a 3-O-[N-acetyl-alpha-neuraminyl-(2-&gt;3)-beta-D-galactosyl-(1-&gt;3)-N-acetyl-alpha-D-galactosaminyl]-L-threonyl-[protein] + CMP-N-acetyl-beta-neuraminate = a 3-O-{alpha-Neu5Ac-(2-&gt;3)-beta-D-Gal-(1-&gt;3)-[alpha-Neu5Ac-(2-&gt;6)]-alpha-D-GalNAc}-L-threonyl-[protein] + CMP + H(+)</text>
        <dbReference type="Rhea" id="RHEA:81659"/>
        <dbReference type="Rhea" id="RHEA-COMP:14417"/>
        <dbReference type="Rhea" id="RHEA-COMP:16763"/>
        <dbReference type="ChEBI" id="CHEBI:15378"/>
        <dbReference type="ChEBI" id="CHEBI:57812"/>
        <dbReference type="ChEBI" id="CHEBI:60377"/>
        <dbReference type="ChEBI" id="CHEBI:139598"/>
        <dbReference type="ChEBI" id="CHEBI:156398"/>
    </reaction>
    <physiologicalReaction direction="left-to-right" evidence="15">
        <dbReference type="Rhea" id="RHEA:81660"/>
    </physiologicalReaction>
</comment>
<reference evidence="18" key="1">
    <citation type="submission" date="2025-08" db="UniProtKB">
        <authorList>
            <consortium name="Ensembl"/>
        </authorList>
    </citation>
    <scope>IDENTIFICATION</scope>
</reference>
<dbReference type="InterPro" id="IPR012163">
    <property type="entry name" value="Sialyl_trans"/>
</dbReference>
<evidence type="ECO:0000256" key="15">
    <source>
        <dbReference type="ARBA" id="ARBA00050664"/>
    </source>
</evidence>
<keyword evidence="5" id="KW-0808">Transferase</keyword>
<protein>
    <recommendedName>
        <fullName evidence="14">alpha-N-acetylgalactosaminide alpha-2,6-sialyltransferase</fullName>
        <ecNumber evidence="14">2.4.3.3</ecNumber>
    </recommendedName>
</protein>
<keyword evidence="9" id="KW-0333">Golgi apparatus</keyword>